<organism evidence="1 2">
    <name type="scientific">BD1-7 clade bacterium</name>
    <dbReference type="NCBI Taxonomy" id="2029982"/>
    <lineage>
        <taxon>Bacteria</taxon>
        <taxon>Pseudomonadati</taxon>
        <taxon>Pseudomonadota</taxon>
        <taxon>Gammaproteobacteria</taxon>
        <taxon>Cellvibrionales</taxon>
        <taxon>Spongiibacteraceae</taxon>
        <taxon>BD1-7 clade</taxon>
    </lineage>
</organism>
<dbReference type="EMBL" id="CACSIO010000034">
    <property type="protein sequence ID" value="CAA0118533.1"/>
    <property type="molecule type" value="Genomic_DNA"/>
</dbReference>
<dbReference type="Proteomes" id="UP000441399">
    <property type="component" value="Unassembled WGS sequence"/>
</dbReference>
<reference evidence="1 2" key="1">
    <citation type="submission" date="2019-11" db="EMBL/GenBank/DDBJ databases">
        <authorList>
            <person name="Holert J."/>
        </authorList>
    </citation>
    <scope>NUCLEOTIDE SEQUENCE [LARGE SCALE GENOMIC DNA]</scope>
    <source>
        <strain evidence="1">SB11_3</strain>
    </source>
</reference>
<dbReference type="AlphaFoldDB" id="A0A5S9QKE9"/>
<accession>A0A5S9QKE9</accession>
<evidence type="ECO:0000313" key="2">
    <source>
        <dbReference type="Proteomes" id="UP000441399"/>
    </source>
</evidence>
<protein>
    <submittedName>
        <fullName evidence="1">Uncharacterized protein</fullName>
    </submittedName>
</protein>
<proteinExistence type="predicted"/>
<name>A0A5S9QKE9_9GAMM</name>
<sequence length="188" mass="20547">MPNAIHAEFAVRSISPETAASLSSTTCTVIVLVPLVSMVLLEGKIFKPNGLDWLLLPLDVSIWASADTGCWLNVPENRRLSFRSQLLVVYVRSSSEESAVRFPESVDLPKVKQSELAFKLIDPDTGWPVEFLICALMLADSPGKRSLLSTTIERVTGLIVILTDSDIDSPLKVPEIDTISVPKQPFGV</sequence>
<evidence type="ECO:0000313" key="1">
    <source>
        <dbReference type="EMBL" id="CAA0118533.1"/>
    </source>
</evidence>
<gene>
    <name evidence="1" type="ORF">OPDIPICF_02122</name>
</gene>
<keyword evidence="2" id="KW-1185">Reference proteome</keyword>